<dbReference type="Proteomes" id="UP000054107">
    <property type="component" value="Unassembled WGS sequence"/>
</dbReference>
<gene>
    <name evidence="2" type="primary">PARPA_10714.1 scaffold 41683</name>
</gene>
<sequence length="147" mass="16647">MRHKKRQAHTYTPASRNTNDPASFEPRKGHKVERLANRTLDENQIYMDALHNQFRIRLNSLVKSCGKKKHDELKSKLLKASRIPIGVVSKAQQNLDVKGSPIESMLRENARNGGPKAVTYWIDYVEQNFDATSESLSKGKSAEDNIG</sequence>
<dbReference type="AlphaFoldDB" id="A0A0B7NMA4"/>
<reference evidence="2 3" key="1">
    <citation type="submission" date="2014-09" db="EMBL/GenBank/DDBJ databases">
        <authorList>
            <person name="Ellenberger Sabrina"/>
        </authorList>
    </citation>
    <scope>NUCLEOTIDE SEQUENCE [LARGE SCALE GENOMIC DNA]</scope>
    <source>
        <strain evidence="2 3">CBS 412.66</strain>
    </source>
</reference>
<keyword evidence="3" id="KW-1185">Reference proteome</keyword>
<accession>A0A0B7NMA4</accession>
<evidence type="ECO:0000313" key="3">
    <source>
        <dbReference type="Proteomes" id="UP000054107"/>
    </source>
</evidence>
<feature type="compositionally biased region" description="Polar residues" evidence="1">
    <location>
        <begin position="9"/>
        <end position="21"/>
    </location>
</feature>
<dbReference type="EMBL" id="LN733168">
    <property type="protein sequence ID" value="CEP16448.1"/>
    <property type="molecule type" value="Genomic_DNA"/>
</dbReference>
<evidence type="ECO:0000313" key="2">
    <source>
        <dbReference type="EMBL" id="CEP16448.1"/>
    </source>
</evidence>
<evidence type="ECO:0000256" key="1">
    <source>
        <dbReference type="SAM" id="MobiDB-lite"/>
    </source>
</evidence>
<organism evidence="2 3">
    <name type="scientific">Parasitella parasitica</name>
    <dbReference type="NCBI Taxonomy" id="35722"/>
    <lineage>
        <taxon>Eukaryota</taxon>
        <taxon>Fungi</taxon>
        <taxon>Fungi incertae sedis</taxon>
        <taxon>Mucoromycota</taxon>
        <taxon>Mucoromycotina</taxon>
        <taxon>Mucoromycetes</taxon>
        <taxon>Mucorales</taxon>
        <taxon>Mucorineae</taxon>
        <taxon>Mucoraceae</taxon>
        <taxon>Parasitella</taxon>
    </lineage>
</organism>
<proteinExistence type="predicted"/>
<dbReference type="STRING" id="35722.A0A0B7NMA4"/>
<protein>
    <submittedName>
        <fullName evidence="2">Uncharacterized protein</fullName>
    </submittedName>
</protein>
<name>A0A0B7NMA4_9FUNG</name>
<feature type="region of interest" description="Disordered" evidence="1">
    <location>
        <begin position="1"/>
        <end position="29"/>
    </location>
</feature>